<keyword evidence="1" id="KW-1277">Toxin-antitoxin system</keyword>
<dbReference type="EMBL" id="CP083244">
    <property type="protein sequence ID" value="UOK73978.1"/>
    <property type="molecule type" value="Genomic_DNA"/>
</dbReference>
<dbReference type="Proteomes" id="UP000831684">
    <property type="component" value="Plasmid pE"/>
</dbReference>
<keyword evidence="2" id="KW-0614">Plasmid</keyword>
<dbReference type="InterPro" id="IPR035093">
    <property type="entry name" value="RelE/ParE_toxin_dom_sf"/>
</dbReference>
<name>A0A9E7A6V7_9HYPH</name>
<evidence type="ECO:0000313" key="3">
    <source>
        <dbReference type="Proteomes" id="UP000831684"/>
    </source>
</evidence>
<organism evidence="2 3">
    <name type="scientific">Ancylobacter polymorphus</name>
    <dbReference type="NCBI Taxonomy" id="223390"/>
    <lineage>
        <taxon>Bacteria</taxon>
        <taxon>Pseudomonadati</taxon>
        <taxon>Pseudomonadota</taxon>
        <taxon>Alphaproteobacteria</taxon>
        <taxon>Hyphomicrobiales</taxon>
        <taxon>Xanthobacteraceae</taxon>
        <taxon>Ancylobacter</taxon>
    </lineage>
</organism>
<dbReference type="InterPro" id="IPR007712">
    <property type="entry name" value="RelE/ParE_toxin"/>
</dbReference>
<evidence type="ECO:0000256" key="1">
    <source>
        <dbReference type="ARBA" id="ARBA00022649"/>
    </source>
</evidence>
<dbReference type="Pfam" id="PF05016">
    <property type="entry name" value="ParE_toxin"/>
    <property type="match status" value="1"/>
</dbReference>
<geneLocation type="plasmid" evidence="2 3">
    <name>pE</name>
</geneLocation>
<dbReference type="RefSeq" id="WP_244451545.1">
    <property type="nucleotide sequence ID" value="NZ_CP083244.1"/>
</dbReference>
<reference evidence="2" key="1">
    <citation type="submission" date="2021-09" db="EMBL/GenBank/DDBJ databases">
        <title>Network and meta-omics reveal the key degrader and cooperation patterns in an efficient 1,4-dioxane-degrading microbial community.</title>
        <authorList>
            <person name="Dai C."/>
        </authorList>
    </citation>
    <scope>NUCLEOTIDE SEQUENCE</scope>
    <source>
        <strain evidence="2">ZM13</strain>
        <plasmid evidence="2">pE</plasmid>
    </source>
</reference>
<accession>A0A9E7A6V7</accession>
<dbReference type="AlphaFoldDB" id="A0A9E7A6V7"/>
<gene>
    <name evidence="2" type="ORF">K9D25_24870</name>
</gene>
<protein>
    <submittedName>
        <fullName evidence="2">Type II toxin-antitoxin system RelE/ParE family toxin</fullName>
    </submittedName>
</protein>
<sequence>MRQARVSYRHDALADLENIYRFIADTSGSHPVAAGFVTRIMARCRKIGDAPLGGRLRTDLAPGLRTVAFERTVVIAYLVREDVEITNVFYGGRDYEALYHDRPEDEADGS</sequence>
<dbReference type="KEGG" id="apol:K9D25_24870"/>
<proteinExistence type="predicted"/>
<dbReference type="Gene3D" id="3.30.2310.20">
    <property type="entry name" value="RelE-like"/>
    <property type="match status" value="1"/>
</dbReference>
<evidence type="ECO:0000313" key="2">
    <source>
        <dbReference type="EMBL" id="UOK73978.1"/>
    </source>
</evidence>